<reference evidence="2" key="1">
    <citation type="submission" date="2017-09" db="EMBL/GenBank/DDBJ databases">
        <title>Genome sequence of Nannocystis excedens DSM 71.</title>
        <authorList>
            <person name="Blom J."/>
        </authorList>
    </citation>
    <scope>NUCLEOTIDE SEQUENCE [LARGE SCALE GENOMIC DNA]</scope>
    <source>
        <strain evidence="2">type strain: E19</strain>
    </source>
</reference>
<evidence type="ECO:0000313" key="1">
    <source>
        <dbReference type="EMBL" id="SON55814.1"/>
    </source>
</evidence>
<evidence type="ECO:0000313" key="2">
    <source>
        <dbReference type="Proteomes" id="UP000223606"/>
    </source>
</evidence>
<dbReference type="InterPro" id="IPR006522">
    <property type="entry name" value="Phage_virion_morphogenesis"/>
</dbReference>
<organism evidence="1 2">
    <name type="scientific">Hartmannibacter diazotrophicus</name>
    <dbReference type="NCBI Taxonomy" id="1482074"/>
    <lineage>
        <taxon>Bacteria</taxon>
        <taxon>Pseudomonadati</taxon>
        <taxon>Pseudomonadota</taxon>
        <taxon>Alphaproteobacteria</taxon>
        <taxon>Hyphomicrobiales</taxon>
        <taxon>Pleomorphomonadaceae</taxon>
        <taxon>Hartmannibacter</taxon>
    </lineage>
</organism>
<dbReference type="AlphaFoldDB" id="A0A2C9D667"/>
<dbReference type="Proteomes" id="UP000223606">
    <property type="component" value="Chromosome 1"/>
</dbReference>
<dbReference type="Pfam" id="PF05069">
    <property type="entry name" value="Phage_tail_S"/>
    <property type="match status" value="1"/>
</dbReference>
<keyword evidence="2" id="KW-1185">Reference proteome</keyword>
<dbReference type="OrthoDB" id="2081253at2"/>
<accession>A0A2C9D667</accession>
<dbReference type="EMBL" id="LT960614">
    <property type="protein sequence ID" value="SON55814.1"/>
    <property type="molecule type" value="Genomic_DNA"/>
</dbReference>
<name>A0A2C9D667_9HYPH</name>
<sequence length="166" mass="18156">MSGIQITVDLRDLDDAIKGLRAFLDVDREELLTTIGSAGVDQTQHRINDEKTAPDGTPWQPNRAGTPTLNASGKHLLKDIAFNADADQVEWGSPWQFAHVHQEGMVIKPRYGHALKFWYVAGGNVNFAVAKQVTIPARPFLGLSNDNVDELLDIVTDAFGMLGGHP</sequence>
<proteinExistence type="predicted"/>
<protein>
    <submittedName>
        <fullName evidence="1">Phage virion morphogenesis protein</fullName>
    </submittedName>
</protein>
<gene>
    <name evidence="1" type="ORF">HDIA_2273</name>
</gene>
<dbReference type="KEGG" id="hdi:HDIA_2273"/>
<dbReference type="RefSeq" id="WP_099556274.1">
    <property type="nucleotide sequence ID" value="NZ_LT960614.1"/>
</dbReference>